<dbReference type="Pfam" id="PF13740">
    <property type="entry name" value="ACT_6"/>
    <property type="match status" value="1"/>
</dbReference>
<dbReference type="GO" id="GO:0006355">
    <property type="term" value="P:regulation of DNA-templated transcription"/>
    <property type="evidence" value="ECO:0007669"/>
    <property type="project" value="UniProtKB-UniRule"/>
</dbReference>
<dbReference type="InterPro" id="IPR016867">
    <property type="entry name" value="GcvR"/>
</dbReference>
<evidence type="ECO:0000313" key="3">
    <source>
        <dbReference type="Proteomes" id="UP000305881"/>
    </source>
</evidence>
<evidence type="ECO:0000313" key="2">
    <source>
        <dbReference type="EMBL" id="QCW83599.1"/>
    </source>
</evidence>
<gene>
    <name evidence="2" type="ORF">EQU24_16150</name>
</gene>
<dbReference type="PANTHER" id="PTHR34875">
    <property type="entry name" value="UPF0237 PROTEIN MJ1558"/>
    <property type="match status" value="1"/>
</dbReference>
<dbReference type="KEGG" id="mbur:EQU24_16150"/>
<dbReference type="PIRSF" id="PIRSF028103">
    <property type="entry name" value="GcvR"/>
    <property type="match status" value="1"/>
</dbReference>
<dbReference type="Gene3D" id="3.30.70.260">
    <property type="match status" value="2"/>
</dbReference>
<organism evidence="2 3">
    <name type="scientific">Methylotuvimicrobium buryatense</name>
    <name type="common">Methylomicrobium buryatense</name>
    <dbReference type="NCBI Taxonomy" id="95641"/>
    <lineage>
        <taxon>Bacteria</taxon>
        <taxon>Pseudomonadati</taxon>
        <taxon>Pseudomonadota</taxon>
        <taxon>Gammaproteobacteria</taxon>
        <taxon>Methylococcales</taxon>
        <taxon>Methylococcaceae</taxon>
        <taxon>Methylotuvimicrobium</taxon>
    </lineage>
</organism>
<keyword evidence="1" id="KW-0804">Transcription</keyword>
<dbReference type="PANTHER" id="PTHR34875:SF5">
    <property type="entry name" value="GLYCINE CLEAVAGE SYSTEM TRANSCRIPTIONAL REPRESSOR"/>
    <property type="match status" value="1"/>
</dbReference>
<dbReference type="AlphaFoldDB" id="A0A4P9UQ93"/>
<dbReference type="InterPro" id="IPR050990">
    <property type="entry name" value="UPF0237/GcvR_regulator"/>
</dbReference>
<dbReference type="STRING" id="675511.GCA_000341735_04222"/>
<evidence type="ECO:0000256" key="1">
    <source>
        <dbReference type="PIRNR" id="PIRNR028103"/>
    </source>
</evidence>
<protein>
    <recommendedName>
        <fullName evidence="1">Glycine cleavage system transcriptional repressor</fullName>
    </recommendedName>
</protein>
<dbReference type="OrthoDB" id="5814713at2"/>
<keyword evidence="1" id="KW-0678">Repressor</keyword>
<dbReference type="GO" id="GO:0005737">
    <property type="term" value="C:cytoplasm"/>
    <property type="evidence" value="ECO:0007669"/>
    <property type="project" value="UniProtKB-SubCell"/>
</dbReference>
<accession>A0A4P9UQ93</accession>
<comment type="subcellular location">
    <subcellularLocation>
        <location evidence="1">Cytoplasm</location>
    </subcellularLocation>
</comment>
<sequence>MQLAITVLGKRQSQYIEPILAAVSRCKCSIAEIRSTDLAESTAAYMLIEGNWNHIAKLENLLETLQKQLKIQIHKARQEKTGTPKSGLPYTLEAMSLDQNDIILSIVTFLLERNIAIEEIKGYRYPAPYIQTPVFSTQFIIIIPSEQRLLQLREDFLEFCDQLNLDAILEPIKR</sequence>
<dbReference type="InterPro" id="IPR045865">
    <property type="entry name" value="ACT-like_dom_sf"/>
</dbReference>
<dbReference type="SUPFAM" id="SSF55021">
    <property type="entry name" value="ACT-like"/>
    <property type="match status" value="2"/>
</dbReference>
<proteinExistence type="predicted"/>
<dbReference type="EMBL" id="CP035467">
    <property type="protein sequence ID" value="QCW83599.1"/>
    <property type="molecule type" value="Genomic_DNA"/>
</dbReference>
<dbReference type="Proteomes" id="UP000305881">
    <property type="component" value="Chromosome"/>
</dbReference>
<name>A0A4P9UQ93_METBY</name>
<reference evidence="3" key="1">
    <citation type="journal article" date="2019" name="J. Bacteriol.">
        <title>A Mutagenic Screen Identifies a TonB-Dependent Receptor Required for the Lanthanide Metal Switch in the Type I Methanotroph 'Methylotuvimicrobium buryatense' 5GB1C.</title>
        <authorList>
            <person name="Groom J.D."/>
            <person name="Ford S.M."/>
            <person name="Pesesky M.W."/>
            <person name="Lidstrom M.E."/>
        </authorList>
    </citation>
    <scope>NUCLEOTIDE SEQUENCE [LARGE SCALE GENOMIC DNA]</scope>
    <source>
        <strain evidence="3">5GB1C</strain>
    </source>
</reference>
<keyword evidence="3" id="KW-1185">Reference proteome</keyword>
<keyword evidence="1" id="KW-0963">Cytoplasm</keyword>
<dbReference type="RefSeq" id="WP_017842594.1">
    <property type="nucleotide sequence ID" value="NZ_CP035467.1"/>
</dbReference>